<evidence type="ECO:0000256" key="1">
    <source>
        <dbReference type="SAM" id="MobiDB-lite"/>
    </source>
</evidence>
<evidence type="ECO:0000313" key="3">
    <source>
        <dbReference type="Proteomes" id="UP001529510"/>
    </source>
</evidence>
<dbReference type="Proteomes" id="UP001529510">
    <property type="component" value="Unassembled WGS sequence"/>
</dbReference>
<sequence length="226" mass="24058">MAAKQEITKEEAEGAVTVSTWARAPSAGVALQNPSLQERLLALKKQQSRRVGEQRQNRGWDRGPGPCKGSGPGSWSSGRQWNTGGPGMWSSGRQWNPEGPRPWSGGKQLNTGAEVNHVRSCGAWSHGGAGRAGSHGRAGRAGSPDGAGDQHSRVNRSKDPHNGTDESEDLHSEADDHHSRAEESRNPHSRAESLWTMERVRRWTGGSAAGSATTGGTGVDSWSDEA</sequence>
<feature type="region of interest" description="Disordered" evidence="1">
    <location>
        <begin position="43"/>
        <end position="226"/>
    </location>
</feature>
<dbReference type="EMBL" id="JAMKFB020000021">
    <property type="protein sequence ID" value="KAL0161922.1"/>
    <property type="molecule type" value="Genomic_DNA"/>
</dbReference>
<evidence type="ECO:0000313" key="2">
    <source>
        <dbReference type="EMBL" id="KAL0161922.1"/>
    </source>
</evidence>
<feature type="non-terminal residue" evidence="2">
    <location>
        <position position="226"/>
    </location>
</feature>
<proteinExistence type="predicted"/>
<dbReference type="AlphaFoldDB" id="A0ABD0NKR5"/>
<accession>A0ABD0NKR5</accession>
<name>A0ABD0NKR5_CIRMR</name>
<keyword evidence="3" id="KW-1185">Reference proteome</keyword>
<feature type="compositionally biased region" description="Basic and acidic residues" evidence="1">
    <location>
        <begin position="148"/>
        <end position="191"/>
    </location>
</feature>
<comment type="caution">
    <text evidence="2">The sequence shown here is derived from an EMBL/GenBank/DDBJ whole genome shotgun (WGS) entry which is preliminary data.</text>
</comment>
<reference evidence="2 3" key="1">
    <citation type="submission" date="2024-05" db="EMBL/GenBank/DDBJ databases">
        <title>Genome sequencing and assembly of Indian major carp, Cirrhinus mrigala (Hamilton, 1822).</title>
        <authorList>
            <person name="Mohindra V."/>
            <person name="Chowdhury L.M."/>
            <person name="Lal K."/>
            <person name="Jena J.K."/>
        </authorList>
    </citation>
    <scope>NUCLEOTIDE SEQUENCE [LARGE SCALE GENOMIC DNA]</scope>
    <source>
        <strain evidence="2">CM1030</strain>
        <tissue evidence="2">Blood</tissue>
    </source>
</reference>
<protein>
    <submittedName>
        <fullName evidence="2">Uncharacterized protein</fullName>
    </submittedName>
</protein>
<organism evidence="2 3">
    <name type="scientific">Cirrhinus mrigala</name>
    <name type="common">Mrigala</name>
    <dbReference type="NCBI Taxonomy" id="683832"/>
    <lineage>
        <taxon>Eukaryota</taxon>
        <taxon>Metazoa</taxon>
        <taxon>Chordata</taxon>
        <taxon>Craniata</taxon>
        <taxon>Vertebrata</taxon>
        <taxon>Euteleostomi</taxon>
        <taxon>Actinopterygii</taxon>
        <taxon>Neopterygii</taxon>
        <taxon>Teleostei</taxon>
        <taxon>Ostariophysi</taxon>
        <taxon>Cypriniformes</taxon>
        <taxon>Cyprinidae</taxon>
        <taxon>Labeoninae</taxon>
        <taxon>Labeonini</taxon>
        <taxon>Cirrhinus</taxon>
    </lineage>
</organism>
<feature type="compositionally biased region" description="Basic and acidic residues" evidence="1">
    <location>
        <begin position="50"/>
        <end position="61"/>
    </location>
</feature>
<gene>
    <name evidence="2" type="ORF">M9458_041318</name>
</gene>